<dbReference type="AlphaFoldDB" id="A0A250LKM8"/>
<gene>
    <name evidence="1" type="ORF">BCCH1_66340</name>
    <name evidence="2" type="ORF">LXE91_33975</name>
</gene>
<reference evidence="1" key="1">
    <citation type="journal article" date="2016" name="Biosci. Biotechnol. Biochem.">
        <title>Bioconversion of AHX to AOH by resting cells of Burkholderia contaminans CH-1.</title>
        <authorList>
            <person name="Choi J.H."/>
            <person name="Kikuchi A."/>
            <person name="Pumkaeo P."/>
            <person name="Hirai H."/>
            <person name="Tokuyama S."/>
            <person name="Kawagishi H."/>
        </authorList>
    </citation>
    <scope>NUCLEOTIDE SEQUENCE</scope>
    <source>
        <strain evidence="1">CH-1</strain>
    </source>
</reference>
<organism evidence="1">
    <name type="scientific">Burkholderia contaminans</name>
    <dbReference type="NCBI Taxonomy" id="488447"/>
    <lineage>
        <taxon>Bacteria</taxon>
        <taxon>Pseudomonadati</taxon>
        <taxon>Pseudomonadota</taxon>
        <taxon>Betaproteobacteria</taxon>
        <taxon>Burkholderiales</taxon>
        <taxon>Burkholderiaceae</taxon>
        <taxon>Burkholderia</taxon>
        <taxon>Burkholderia cepacia complex</taxon>
    </lineage>
</organism>
<dbReference type="EMBL" id="CP090642">
    <property type="protein sequence ID" value="WFN22958.1"/>
    <property type="molecule type" value="Genomic_DNA"/>
</dbReference>
<name>A0A250LKM8_9BURK</name>
<reference evidence="1" key="2">
    <citation type="journal article" date="2017" name="Genome Announc.">
        <title>High-Quality Draft Genome Sequence of Burkholderia contaminans CH-1, a Gram-Negative Bacterium That Metabolizes 2-Azahypoxanthine, a Plant Growth-Regulating Compound.</title>
        <authorList>
            <person name="Choi J.-H."/>
            <person name="Sugiura H."/>
            <person name="Moriuchi R."/>
            <person name="Kawagishi H."/>
            <person name="Dohra H."/>
        </authorList>
    </citation>
    <scope>NUCLEOTIDE SEQUENCE</scope>
    <source>
        <strain evidence="1">CH-1</strain>
    </source>
</reference>
<evidence type="ECO:0000313" key="3">
    <source>
        <dbReference type="Proteomes" id="UP001220209"/>
    </source>
</evidence>
<dbReference type="EMBL" id="AP018359">
    <property type="protein sequence ID" value="BBA44131.1"/>
    <property type="molecule type" value="Genomic_DNA"/>
</dbReference>
<reference evidence="2 3" key="3">
    <citation type="submission" date="2021-12" db="EMBL/GenBank/DDBJ databases">
        <title>Genomic and phenotypic characterization of three Burkholderia contaminans isolates recovered from different sources.</title>
        <authorList>
            <person name="Lopez De Volder A."/>
            <person name="Fan Y."/>
            <person name="Nunvar J."/>
            <person name="Herrera T."/>
            <person name="Timp W."/>
            <person name="Degrossi J."/>
        </authorList>
    </citation>
    <scope>NUCLEOTIDE SEQUENCE [LARGE SCALE GENOMIC DNA]</scope>
    <source>
        <strain evidence="2 3">LMG 23361</strain>
    </source>
</reference>
<evidence type="ECO:0000313" key="1">
    <source>
        <dbReference type="EMBL" id="BBA44131.1"/>
    </source>
</evidence>
<accession>A0A250LKM8</accession>
<sequence>MTEGLLSYFGGISIIMLARDYAERELSHIQRMVALLDSETNADDVSMAGAGRVRHPSYWRGRIEELLSTPDVPRHVRTLSEAVLAKIDAMEMRFATMK</sequence>
<dbReference type="Proteomes" id="UP001220209">
    <property type="component" value="Chromosome 3"/>
</dbReference>
<protein>
    <submittedName>
        <fullName evidence="1">Uncharacterized protein</fullName>
    </submittedName>
</protein>
<proteinExistence type="predicted"/>
<evidence type="ECO:0000313" key="2">
    <source>
        <dbReference type="EMBL" id="WFN22958.1"/>
    </source>
</evidence>